<reference evidence="2 3" key="1">
    <citation type="submission" date="2019-08" db="EMBL/GenBank/DDBJ databases">
        <title>Bacillus genomes from the desert of Cuatro Cienegas, Coahuila.</title>
        <authorList>
            <person name="Olmedo-Alvarez G."/>
        </authorList>
    </citation>
    <scope>NUCLEOTIDE SEQUENCE [LARGE SCALE GENOMIC DNA]</scope>
    <source>
        <strain evidence="2 3">CH28_1T</strain>
    </source>
</reference>
<dbReference type="AlphaFoldDB" id="A0A5D4T7Y8"/>
<proteinExistence type="predicted"/>
<dbReference type="EMBL" id="VTEV01000001">
    <property type="protein sequence ID" value="TYS70808.1"/>
    <property type="molecule type" value="Genomic_DNA"/>
</dbReference>
<sequence length="171" mass="20340">MEIANYNYLYNWIVLTSIADPRWWLLVTSLFLPWVIWWWIVDKERIFEILAYGLCWAAMATWLDLLGTEYGKWSYPFKLNTDIQTLLPADTAVIPVMYMLLYQYASTWKTFVIGSVLCAAVLSFIFEPLFMMLDMLVLKEWTHTKSFFAFISLAIATRLLFYLIKKKHRTF</sequence>
<protein>
    <submittedName>
        <fullName evidence="2">Uncharacterized protein</fullName>
    </submittedName>
</protein>
<gene>
    <name evidence="2" type="ORF">FZC76_02620</name>
</gene>
<feature type="transmembrane region" description="Helical" evidence="1">
    <location>
        <begin position="146"/>
        <end position="164"/>
    </location>
</feature>
<feature type="transmembrane region" description="Helical" evidence="1">
    <location>
        <begin position="83"/>
        <end position="101"/>
    </location>
</feature>
<dbReference type="Proteomes" id="UP000322524">
    <property type="component" value="Unassembled WGS sequence"/>
</dbReference>
<evidence type="ECO:0000313" key="3">
    <source>
        <dbReference type="Proteomes" id="UP000322524"/>
    </source>
</evidence>
<dbReference type="OrthoDB" id="1679483at2"/>
<accession>A0A5D4T7Y8</accession>
<feature type="transmembrane region" description="Helical" evidence="1">
    <location>
        <begin position="108"/>
        <end position="126"/>
    </location>
</feature>
<dbReference type="NCBIfam" id="NF041644">
    <property type="entry name" value="CBO0543_fam"/>
    <property type="match status" value="1"/>
</dbReference>
<organism evidence="2 3">
    <name type="scientific">Sutcliffiella horikoshii</name>
    <dbReference type="NCBI Taxonomy" id="79883"/>
    <lineage>
        <taxon>Bacteria</taxon>
        <taxon>Bacillati</taxon>
        <taxon>Bacillota</taxon>
        <taxon>Bacilli</taxon>
        <taxon>Bacillales</taxon>
        <taxon>Bacillaceae</taxon>
        <taxon>Sutcliffiella</taxon>
    </lineage>
</organism>
<feature type="transmembrane region" description="Helical" evidence="1">
    <location>
        <begin position="23"/>
        <end position="41"/>
    </location>
</feature>
<dbReference type="RefSeq" id="WP_148986711.1">
    <property type="nucleotide sequence ID" value="NZ_VTEV01000001.1"/>
</dbReference>
<comment type="caution">
    <text evidence="2">The sequence shown here is derived from an EMBL/GenBank/DDBJ whole genome shotgun (WGS) entry which is preliminary data.</text>
</comment>
<keyword evidence="1" id="KW-0472">Membrane</keyword>
<feature type="transmembrane region" description="Helical" evidence="1">
    <location>
        <begin position="46"/>
        <end position="63"/>
    </location>
</feature>
<evidence type="ECO:0000256" key="1">
    <source>
        <dbReference type="SAM" id="Phobius"/>
    </source>
</evidence>
<keyword evidence="1" id="KW-0812">Transmembrane</keyword>
<keyword evidence="1" id="KW-1133">Transmembrane helix</keyword>
<dbReference type="InterPro" id="IPR048147">
    <property type="entry name" value="CBO0543-like"/>
</dbReference>
<name>A0A5D4T7Y8_9BACI</name>
<evidence type="ECO:0000313" key="2">
    <source>
        <dbReference type="EMBL" id="TYS70808.1"/>
    </source>
</evidence>